<dbReference type="RefSeq" id="WP_163611497.1">
    <property type="nucleotide sequence ID" value="NZ_JAAGWB010000035.1"/>
</dbReference>
<proteinExistence type="predicted"/>
<evidence type="ECO:0000313" key="1">
    <source>
        <dbReference type="EMBL" id="NEK94941.1"/>
    </source>
</evidence>
<evidence type="ECO:0000313" key="2">
    <source>
        <dbReference type="EMBL" id="NEN51829.1"/>
    </source>
</evidence>
<dbReference type="SUPFAM" id="SSF56784">
    <property type="entry name" value="HAD-like"/>
    <property type="match status" value="1"/>
</dbReference>
<reference evidence="1 3" key="1">
    <citation type="submission" date="2020-01" db="EMBL/GenBank/DDBJ databases">
        <title>the WGS Modestobacter muralis CPCC 204518.</title>
        <authorList>
            <person name="Jiang Z."/>
        </authorList>
    </citation>
    <scope>NUCLEOTIDE SEQUENCE [LARGE SCALE GENOMIC DNA]</scope>
    <source>
        <strain evidence="1 3">DSM 100205</strain>
    </source>
</reference>
<name>A0A6P0ET74_9ACTN</name>
<comment type="caution">
    <text evidence="1">The sequence shown here is derived from an EMBL/GenBank/DDBJ whole genome shotgun (WGS) entry which is preliminary data.</text>
</comment>
<dbReference type="Gene3D" id="3.40.630.30">
    <property type="match status" value="1"/>
</dbReference>
<dbReference type="Gene3D" id="3.40.50.1000">
    <property type="entry name" value="HAD superfamily/HAD-like"/>
    <property type="match status" value="1"/>
</dbReference>
<accession>A0A6P0ET74</accession>
<dbReference type="InterPro" id="IPR036514">
    <property type="entry name" value="SGNH_hydro_sf"/>
</dbReference>
<dbReference type="InterPro" id="IPR010033">
    <property type="entry name" value="HAD_SF_ppase_IIIC"/>
</dbReference>
<dbReference type="NCBIfam" id="TIGR01686">
    <property type="entry name" value="FkbH"/>
    <property type="match status" value="1"/>
</dbReference>
<dbReference type="Gene3D" id="3.40.50.1110">
    <property type="entry name" value="SGNH hydrolase"/>
    <property type="match status" value="1"/>
</dbReference>
<keyword evidence="3" id="KW-1185">Reference proteome</keyword>
<dbReference type="Proteomes" id="UP000468828">
    <property type="component" value="Unassembled WGS sequence"/>
</dbReference>
<reference evidence="2 4" key="2">
    <citation type="submission" date="2020-02" db="EMBL/GenBank/DDBJ databases">
        <title>The WGS of Modestobacter muralis DSM 100205.</title>
        <authorList>
            <person name="Jiang Z."/>
        </authorList>
    </citation>
    <scope>NUCLEOTIDE SEQUENCE [LARGE SCALE GENOMIC DNA]</scope>
    <source>
        <strain evidence="2 4">DSM 100205</strain>
    </source>
</reference>
<dbReference type="AlphaFoldDB" id="A0A6P0ET74"/>
<dbReference type="Proteomes" id="UP000471152">
    <property type="component" value="Unassembled WGS sequence"/>
</dbReference>
<dbReference type="InterPro" id="IPR023214">
    <property type="entry name" value="HAD_sf"/>
</dbReference>
<evidence type="ECO:0000313" key="3">
    <source>
        <dbReference type="Proteomes" id="UP000468828"/>
    </source>
</evidence>
<dbReference type="InterPro" id="IPR036412">
    <property type="entry name" value="HAD-like_sf"/>
</dbReference>
<dbReference type="EMBL" id="JAAGWB010000035">
    <property type="protein sequence ID" value="NEN51829.1"/>
    <property type="molecule type" value="Genomic_DNA"/>
</dbReference>
<evidence type="ECO:0000313" key="4">
    <source>
        <dbReference type="Proteomes" id="UP000471152"/>
    </source>
</evidence>
<dbReference type="NCBIfam" id="TIGR01681">
    <property type="entry name" value="HAD-SF-IIIC"/>
    <property type="match status" value="1"/>
</dbReference>
<dbReference type="InterPro" id="IPR010037">
    <property type="entry name" value="FkbH_domain"/>
</dbReference>
<sequence length="594" mass="64432">MSDPVDPRAVLAAPGSTLAAVLRAVEEVEQQPQERTVRIGISSAVTVDLLGTYLRRHGLLSGTAVQVVPGNHDDPIGDVERFLHEGVQHVVLVPFFDALLPAFEAQLPGLAPAALDALETSVRTRYRLALEAARPLPSVHLVTFHRMGSPLDAGGRDVVAAVLDRFDAALRDVAAGFPNTRLVDGADVVRTVGRDAAFDLRFWFRGKAPYTGAFLDELARRVTVAARGFGAPFRKVLALDCDGTLWGGVVGEDSVEGIALGPHDHPGNVFWQVQHEIAALRRAGVLLCLVSKNNPADVDEVLRDHPSTVLRDEDFVVKKVDWSDKPANVRALAAELGLGLDSIVFLDDSPFECEAMRQQLPVVTTVQVPARLSDYPRVVRGIGELFLAGGVTEESRDKTEQYRHRARAEELQAASVDQETYLASLQLTVQVRRDDPADAARISELSQKSNQFNLTTRRYGVSEVERLMADPEHAVYALVVGDVFGSAGLTGAVVVHRDGAAARVESFFLSCRVLGRGIETAVWPRVVADAVADRCTSLHADFRPTPKNAQVSDFWDRLGLSLAAEAADGSRSYCIAVDDFHTPTPAWIEMNCVG</sequence>
<protein>
    <submittedName>
        <fullName evidence="1">HAD-IIIC family phosphatase</fullName>
    </submittedName>
</protein>
<organism evidence="1 3">
    <name type="scientific">Modestobacter muralis</name>
    <dbReference type="NCBI Taxonomy" id="1608614"/>
    <lineage>
        <taxon>Bacteria</taxon>
        <taxon>Bacillati</taxon>
        <taxon>Actinomycetota</taxon>
        <taxon>Actinomycetes</taxon>
        <taxon>Geodermatophilales</taxon>
        <taxon>Geodermatophilaceae</taxon>
        <taxon>Modestobacter</taxon>
    </lineage>
</organism>
<dbReference type="EMBL" id="JAAGWH010000033">
    <property type="protein sequence ID" value="NEK94941.1"/>
    <property type="molecule type" value="Genomic_DNA"/>
</dbReference>
<gene>
    <name evidence="2" type="ORF">G3R41_12930</name>
    <name evidence="1" type="ORF">GCU67_12275</name>
</gene>